<reference evidence="5 6" key="1">
    <citation type="submission" date="2019-11" db="EMBL/GenBank/DDBJ databases">
        <title>Description of Pedobacter sp. LMG 31462T.</title>
        <authorList>
            <person name="Carlier A."/>
            <person name="Qi S."/>
            <person name="Vandamme P."/>
        </authorList>
    </citation>
    <scope>NUCLEOTIDE SEQUENCE [LARGE SCALE GENOMIC DNA]</scope>
    <source>
        <strain evidence="5 6">LMG 31462</strain>
    </source>
</reference>
<dbReference type="EMBL" id="WNXC01000002">
    <property type="protein sequence ID" value="MBB2148913.1"/>
    <property type="molecule type" value="Genomic_DNA"/>
</dbReference>
<dbReference type="InterPro" id="IPR000421">
    <property type="entry name" value="FA58C"/>
</dbReference>
<dbReference type="Gene3D" id="2.60.120.260">
    <property type="entry name" value="Galactose-binding domain-like"/>
    <property type="match status" value="1"/>
</dbReference>
<dbReference type="InterPro" id="IPR025887">
    <property type="entry name" value="Glyco_hydro_31_N_dom"/>
</dbReference>
<dbReference type="SUPFAM" id="SSF49265">
    <property type="entry name" value="Fibronectin type III"/>
    <property type="match status" value="1"/>
</dbReference>
<dbReference type="InterPro" id="IPR017853">
    <property type="entry name" value="GH"/>
</dbReference>
<organism evidence="5 6">
    <name type="scientific">Pedobacter gandavensis</name>
    <dbReference type="NCBI Taxonomy" id="2679963"/>
    <lineage>
        <taxon>Bacteria</taxon>
        <taxon>Pseudomonadati</taxon>
        <taxon>Bacteroidota</taxon>
        <taxon>Sphingobacteriia</taxon>
        <taxon>Sphingobacteriales</taxon>
        <taxon>Sphingobacteriaceae</taxon>
        <taxon>Pedobacter</taxon>
    </lineage>
</organism>
<dbReference type="InterPro" id="IPR036116">
    <property type="entry name" value="FN3_sf"/>
</dbReference>
<feature type="domain" description="F5/8 type C" evidence="3">
    <location>
        <begin position="940"/>
        <end position="1091"/>
    </location>
</feature>
<dbReference type="InterPro" id="IPR013783">
    <property type="entry name" value="Ig-like_fold"/>
</dbReference>
<feature type="domain" description="Fibronectin type-III" evidence="4">
    <location>
        <begin position="868"/>
        <end position="952"/>
    </location>
</feature>
<dbReference type="CDD" id="cd14254">
    <property type="entry name" value="Dockerin_II"/>
    <property type="match status" value="1"/>
</dbReference>
<dbReference type="Pfam" id="PF00041">
    <property type="entry name" value="fn3"/>
    <property type="match status" value="1"/>
</dbReference>
<dbReference type="InterPro" id="IPR000322">
    <property type="entry name" value="Glyco_hydro_31_TIM"/>
</dbReference>
<dbReference type="Gene3D" id="3.20.20.80">
    <property type="entry name" value="Glycosidases"/>
    <property type="match status" value="1"/>
</dbReference>
<dbReference type="PANTHER" id="PTHR22762">
    <property type="entry name" value="ALPHA-GLUCOSIDASE"/>
    <property type="match status" value="1"/>
</dbReference>
<dbReference type="Proteomes" id="UP000636110">
    <property type="component" value="Unassembled WGS sequence"/>
</dbReference>
<dbReference type="PROSITE" id="PS50022">
    <property type="entry name" value="FA58C_3"/>
    <property type="match status" value="1"/>
</dbReference>
<dbReference type="SUPFAM" id="SSF63446">
    <property type="entry name" value="Type I dockerin domain"/>
    <property type="match status" value="1"/>
</dbReference>
<dbReference type="Gene3D" id="2.60.40.1760">
    <property type="entry name" value="glycosyl hydrolase (family 31)"/>
    <property type="match status" value="1"/>
</dbReference>
<accession>A0ABR6EUH7</accession>
<keyword evidence="2" id="KW-0732">Signal</keyword>
<dbReference type="Pfam" id="PF13802">
    <property type="entry name" value="Gal_mutarotas_2"/>
    <property type="match status" value="1"/>
</dbReference>
<dbReference type="Gene3D" id="1.10.1330.10">
    <property type="entry name" value="Dockerin domain"/>
    <property type="match status" value="1"/>
</dbReference>
<dbReference type="InterPro" id="IPR003961">
    <property type="entry name" value="FN3_dom"/>
</dbReference>
<dbReference type="SUPFAM" id="SSF49785">
    <property type="entry name" value="Galactose-binding domain-like"/>
    <property type="match status" value="1"/>
</dbReference>
<dbReference type="Pfam" id="PF21365">
    <property type="entry name" value="Glyco_hydro_31_3rd"/>
    <property type="match status" value="1"/>
</dbReference>
<dbReference type="InterPro" id="IPR033403">
    <property type="entry name" value="DUF5110"/>
</dbReference>
<dbReference type="Pfam" id="PF00963">
    <property type="entry name" value="Cohesin"/>
    <property type="match status" value="1"/>
</dbReference>
<dbReference type="PANTHER" id="PTHR22762:SF166">
    <property type="entry name" value="ALPHA-GLUCOSIDASE"/>
    <property type="match status" value="1"/>
</dbReference>
<dbReference type="InterPro" id="IPR036439">
    <property type="entry name" value="Dockerin_dom_sf"/>
</dbReference>
<evidence type="ECO:0000313" key="6">
    <source>
        <dbReference type="Proteomes" id="UP000636110"/>
    </source>
</evidence>
<dbReference type="InterPro" id="IPR013780">
    <property type="entry name" value="Glyco_hydro_b"/>
</dbReference>
<dbReference type="Gene3D" id="2.60.40.680">
    <property type="match status" value="1"/>
</dbReference>
<comment type="similarity">
    <text evidence="1">Belongs to the glycosyl hydrolase 31 family.</text>
</comment>
<dbReference type="PROSITE" id="PS00018">
    <property type="entry name" value="EF_HAND_1"/>
    <property type="match status" value="2"/>
</dbReference>
<dbReference type="Gene3D" id="2.60.40.1180">
    <property type="entry name" value="Golgi alpha-mannosidase II"/>
    <property type="match status" value="2"/>
</dbReference>
<dbReference type="InterPro" id="IPR011013">
    <property type="entry name" value="Gal_mutarotase_sf_dom"/>
</dbReference>
<evidence type="ECO:0000256" key="1">
    <source>
        <dbReference type="ARBA" id="ARBA00007806"/>
    </source>
</evidence>
<dbReference type="InterPro" id="IPR008979">
    <property type="entry name" value="Galactose-bd-like_sf"/>
</dbReference>
<dbReference type="CDD" id="cd06596">
    <property type="entry name" value="GH31_CPE1046"/>
    <property type="match status" value="1"/>
</dbReference>
<proteinExistence type="inferred from homology"/>
<dbReference type="CDD" id="cd14752">
    <property type="entry name" value="GH31_N"/>
    <property type="match status" value="1"/>
</dbReference>
<dbReference type="InterPro" id="IPR048395">
    <property type="entry name" value="Glyco_hydro_31_C"/>
</dbReference>
<dbReference type="InterPro" id="IPR018247">
    <property type="entry name" value="EF_Hand_1_Ca_BS"/>
</dbReference>
<dbReference type="SUPFAM" id="SSF51011">
    <property type="entry name" value="Glycosyl hydrolase domain"/>
    <property type="match status" value="1"/>
</dbReference>
<evidence type="ECO:0000256" key="2">
    <source>
        <dbReference type="SAM" id="SignalP"/>
    </source>
</evidence>
<dbReference type="RefSeq" id="WP_182955649.1">
    <property type="nucleotide sequence ID" value="NZ_WNXC01000002.1"/>
</dbReference>
<dbReference type="Pfam" id="PF01055">
    <property type="entry name" value="Glyco_hydro_31_2nd"/>
    <property type="match status" value="1"/>
</dbReference>
<dbReference type="SUPFAM" id="SSF74650">
    <property type="entry name" value="Galactose mutarotase-like"/>
    <property type="match status" value="1"/>
</dbReference>
<feature type="signal peptide" evidence="2">
    <location>
        <begin position="1"/>
        <end position="31"/>
    </location>
</feature>
<evidence type="ECO:0000259" key="3">
    <source>
        <dbReference type="PROSITE" id="PS50022"/>
    </source>
</evidence>
<sequence>MKKIFWSSKPQNTALLALAFPLLISQLNAGAVIKPTTFQQVIQQEHKIISARKVSPTVIEVLFSDNQRLTLDFYGDQIFRLFQDNTGGVMRDPEAKPEAKILVENPRRPVAKLNLTDENNLITIATDKISVQIDKNTTLLKIINLATNAVVLEEAAPVRFEKNQVVMTFKETPKEYFYGGGVQNGRFSHKGKAIAIENQNSWTDGGVASPTPYYWSSNGYGLLWHTFKKGKYDFGAKEKGTVKLSHDTDYLDVFLMADQGAVPLLKDFYQLTGNPVLLPKFGFYQGHLNAYNRDFWKVDESGKGMLFEDGKHYKESQKDNGGIKESLNGEKNNYQFSARAVIDRYKKNDMPFGWLLPNDGYGAGYGQTETLDGNIQNLKSLGDYARKNGVEIGLWTQSDLHPKPEVSALLQRDILKEVKDAGVRVLKTDVAWVGAGYSFGLNGVADVAQIMTKYGNDARPFIISLDGWAGTQRYAGIWSGDQTGGVWEYIRFHIPTYLGSGLSGQPNITSDVDGIFGGKNMAVNVRDFQWKTFTPMQLNMDGWGSNEKYPHALGEPATSINRNYLKLKSELMPYTYSIAREAVTGLPMIRAMFLEYPNAYTQGKATQYQFLYGPNFLVAPIYQATKSDEKGNDIRNGIYLPEGSWIDYFSGEKYAGNSILNSFDAPIWKLPVFVKNGAIIPVTNPNNNVTEINKGVRIYEIYPSGKSAFTEYDDDGTTEQYKLGKGTSSLIESEVDKKNRAIVTIHPSTGDFDGFVKTKATELRINVTEKPKKVSLKIGKDKIKLSEVNSMNDFLTKENVYFYDAAPNLNKFATKGTEFEKVAMVKNPQLLIKVSATDITLNPVVATIEGFKYAPADHLRITSGALTAPVNAVVTDKNKEAYTLKPSWSKVEHADFYEIDFNDMHYTTIKDTALLFDGLTAETPYSFKLRAVNKDGQSAWTEIKATTKSNPLEFAIQGITAQSTALDQEDSEIGQLFDFDESNTWHTKWGVNALPFEIVMDLKTVNQLDKFHYLPRSGRGNGIILKGEVFYSNNNKDWTPVGPFTWANTDEVKVFNFPKHPTARFIKMAVTEGVGGFGSGRELYVFKVPGTESYLPGDINNDRLIDRNDLTSYMNYTGLRQGDGDFEGYISNGDINKNGLIDAYDISLVATRIDGGVKTDAKAEKVAGKLSISTAKQSYNKDEIIEVKVKGTNLKSVNALSFALPYDAADFEFVSIQAENTKHMENMTYDRLHTNGKKALYPTFINLGDKEVLTGSSELFIIKLKAKRKVKFDLKAIDGVLVDKNLNSVTF</sequence>
<gene>
    <name evidence="5" type="ORF">GM920_08305</name>
</gene>
<comment type="caution">
    <text evidence="5">The sequence shown here is derived from an EMBL/GenBank/DDBJ whole genome shotgun (WGS) entry which is preliminary data.</text>
</comment>
<dbReference type="CDD" id="cd00063">
    <property type="entry name" value="FN3"/>
    <property type="match status" value="1"/>
</dbReference>
<dbReference type="Pfam" id="PF17137">
    <property type="entry name" value="DUF5110"/>
    <property type="match status" value="1"/>
</dbReference>
<dbReference type="Pfam" id="PF00754">
    <property type="entry name" value="F5_F8_type_C"/>
    <property type="match status" value="1"/>
</dbReference>
<dbReference type="PROSITE" id="PS50853">
    <property type="entry name" value="FN3"/>
    <property type="match status" value="1"/>
</dbReference>
<dbReference type="SUPFAM" id="SSF49384">
    <property type="entry name" value="Carbohydrate-binding domain"/>
    <property type="match status" value="1"/>
</dbReference>
<keyword evidence="6" id="KW-1185">Reference proteome</keyword>
<evidence type="ECO:0000313" key="5">
    <source>
        <dbReference type="EMBL" id="MBB2148913.1"/>
    </source>
</evidence>
<dbReference type="InterPro" id="IPR008965">
    <property type="entry name" value="CBM2/CBM3_carb-bd_dom_sf"/>
</dbReference>
<dbReference type="Gene3D" id="2.60.40.10">
    <property type="entry name" value="Immunoglobulins"/>
    <property type="match status" value="1"/>
</dbReference>
<protein>
    <submittedName>
        <fullName evidence="5">DUF5110 domain-containing protein</fullName>
    </submittedName>
</protein>
<name>A0ABR6EUH7_9SPHI</name>
<feature type="chain" id="PRO_5047444730" evidence="2">
    <location>
        <begin position="32"/>
        <end position="1291"/>
    </location>
</feature>
<dbReference type="InterPro" id="IPR002102">
    <property type="entry name" value="Cohesin_dom"/>
</dbReference>
<dbReference type="SUPFAM" id="SSF51445">
    <property type="entry name" value="(Trans)glycosidases"/>
    <property type="match status" value="1"/>
</dbReference>
<evidence type="ECO:0000259" key="4">
    <source>
        <dbReference type="PROSITE" id="PS50853"/>
    </source>
</evidence>